<dbReference type="AlphaFoldDB" id="A0A023BMZ6"/>
<keyword evidence="7" id="KW-0663">Pyridoxal phosphate</keyword>
<dbReference type="InterPro" id="IPR015424">
    <property type="entry name" value="PyrdxlP-dep_Trfase"/>
</dbReference>
<comment type="cofactor">
    <cofactor evidence="1 11">
        <name>pyridoxal 5'-phosphate</name>
        <dbReference type="ChEBI" id="CHEBI:597326"/>
    </cofactor>
</comment>
<dbReference type="InterPro" id="IPR015421">
    <property type="entry name" value="PyrdxlP-dep_Trfase_major"/>
</dbReference>
<evidence type="ECO:0000256" key="2">
    <source>
        <dbReference type="ARBA" id="ARBA00003120"/>
    </source>
</evidence>
<reference evidence="13 14" key="1">
    <citation type="submission" date="2014-04" db="EMBL/GenBank/DDBJ databases">
        <title>Aquimarina sp. 22II-S11-z7 Genome Sequencing.</title>
        <authorList>
            <person name="Lai Q."/>
        </authorList>
    </citation>
    <scope>NUCLEOTIDE SEQUENCE [LARGE SCALE GENOMIC DNA]</scope>
    <source>
        <strain evidence="13 14">22II-S11-z7</strain>
    </source>
</reference>
<dbReference type="InterPro" id="IPR015422">
    <property type="entry name" value="PyrdxlP-dep_Trfase_small"/>
</dbReference>
<evidence type="ECO:0000259" key="12">
    <source>
        <dbReference type="Pfam" id="PF00266"/>
    </source>
</evidence>
<dbReference type="STRING" id="1317122.ATO12_07530"/>
<evidence type="ECO:0000256" key="3">
    <source>
        <dbReference type="ARBA" id="ARBA00006490"/>
    </source>
</evidence>
<protein>
    <recommendedName>
        <fullName evidence="4">cysteine desulfurase</fullName>
        <ecNumber evidence="4">2.8.1.7</ecNumber>
    </recommendedName>
</protein>
<dbReference type="FunFam" id="3.40.640.10:FF:000084">
    <property type="entry name" value="IscS-like cysteine desulfurase"/>
    <property type="match status" value="1"/>
</dbReference>
<dbReference type="GO" id="GO:0046872">
    <property type="term" value="F:metal ion binding"/>
    <property type="evidence" value="ECO:0007669"/>
    <property type="project" value="UniProtKB-KW"/>
</dbReference>
<dbReference type="Proteomes" id="UP000023541">
    <property type="component" value="Unassembled WGS sequence"/>
</dbReference>
<evidence type="ECO:0000256" key="10">
    <source>
        <dbReference type="ARBA" id="ARBA00050776"/>
    </source>
</evidence>
<keyword evidence="9" id="KW-0411">Iron-sulfur</keyword>
<keyword evidence="14" id="KW-1185">Reference proteome</keyword>
<evidence type="ECO:0000256" key="9">
    <source>
        <dbReference type="ARBA" id="ARBA00023014"/>
    </source>
</evidence>
<evidence type="ECO:0000256" key="7">
    <source>
        <dbReference type="ARBA" id="ARBA00022898"/>
    </source>
</evidence>
<comment type="caution">
    <text evidence="13">The sequence shown here is derived from an EMBL/GenBank/DDBJ whole genome shotgun (WGS) entry which is preliminary data.</text>
</comment>
<dbReference type="Gene3D" id="3.40.640.10">
    <property type="entry name" value="Type I PLP-dependent aspartate aminotransferase-like (Major domain)"/>
    <property type="match status" value="1"/>
</dbReference>
<dbReference type="eggNOG" id="COG1104">
    <property type="taxonomic scope" value="Bacteria"/>
</dbReference>
<keyword evidence="8" id="KW-0408">Iron</keyword>
<dbReference type="InterPro" id="IPR016454">
    <property type="entry name" value="Cysteine_dSase"/>
</dbReference>
<evidence type="ECO:0000256" key="5">
    <source>
        <dbReference type="ARBA" id="ARBA00022679"/>
    </source>
</evidence>
<name>A0A023BMZ6_9FLAO</name>
<evidence type="ECO:0000256" key="4">
    <source>
        <dbReference type="ARBA" id="ARBA00012239"/>
    </source>
</evidence>
<comment type="function">
    <text evidence="2">Catalyzes the removal of elemental sulfur atoms from cysteine to produce alanine. Seems to participate in the biosynthesis of the nitrogenase metalloclusters by providing the inorganic sulfur required for the Fe-S core formation.</text>
</comment>
<sequence length="381" mass="41639">MNTPFIYLDHNASTPIDSRVADVMFPFLTNHYGNPSSINTQGIKAKEAIKKARKQVANLVGATPEEIIFTSGGTESNNYAIIGTALAHKTKGNHIITSSIEHPAVLEVCKHLENQGFKITYVDVDKNGIVDINKIENAISPETILISIMHANNEIGSIQPIQEIGKIAKRHNVIFHTDAAQSIGKVTANVIDLNVDLLTIAGHKFYAPKGIGALYIKNGTSLHKLMHGASHEFNKRPGTENAMYIAGLGKASEIAHQEFEINTTQMQIMRDYLLEQLNNLNLDAIVNGDLQTTLPNTLNISFRNVDANAVIFSIRNEIAISAGSACHSGATNVSNILKSTLSDYEYAQGTFRFSVGKNTTKQEIDRAILILSKAFTKHHTV</sequence>
<feature type="domain" description="Aminotransferase class V" evidence="12">
    <location>
        <begin position="6"/>
        <end position="366"/>
    </location>
</feature>
<accession>A0A023BMZ6</accession>
<dbReference type="InterPro" id="IPR020578">
    <property type="entry name" value="Aminotrans_V_PyrdxlP_BS"/>
</dbReference>
<keyword evidence="6" id="KW-0479">Metal-binding</keyword>
<organism evidence="13 14">
    <name type="scientific">Aquimarina atlantica</name>
    <dbReference type="NCBI Taxonomy" id="1317122"/>
    <lineage>
        <taxon>Bacteria</taxon>
        <taxon>Pseudomonadati</taxon>
        <taxon>Bacteroidota</taxon>
        <taxon>Flavobacteriia</taxon>
        <taxon>Flavobacteriales</taxon>
        <taxon>Flavobacteriaceae</taxon>
        <taxon>Aquimarina</taxon>
    </lineage>
</organism>
<proteinExistence type="inferred from homology"/>
<dbReference type="RefSeq" id="WP_034247353.1">
    <property type="nucleotide sequence ID" value="NZ_AQRA01000016.1"/>
</dbReference>
<evidence type="ECO:0000313" key="13">
    <source>
        <dbReference type="EMBL" id="EZH71440.1"/>
    </source>
</evidence>
<dbReference type="EC" id="2.8.1.7" evidence="4"/>
<evidence type="ECO:0000313" key="14">
    <source>
        <dbReference type="Proteomes" id="UP000023541"/>
    </source>
</evidence>
<evidence type="ECO:0000256" key="8">
    <source>
        <dbReference type="ARBA" id="ARBA00023004"/>
    </source>
</evidence>
<gene>
    <name evidence="13" type="ORF">ATO12_07530</name>
</gene>
<dbReference type="Pfam" id="PF00266">
    <property type="entry name" value="Aminotran_5"/>
    <property type="match status" value="1"/>
</dbReference>
<comment type="similarity">
    <text evidence="3">Belongs to the class-V pyridoxal-phosphate-dependent aminotransferase family. NifS/IscS subfamily.</text>
</comment>
<dbReference type="SUPFAM" id="SSF53383">
    <property type="entry name" value="PLP-dependent transferases"/>
    <property type="match status" value="1"/>
</dbReference>
<keyword evidence="5" id="KW-0808">Transferase</keyword>
<evidence type="ECO:0000256" key="6">
    <source>
        <dbReference type="ARBA" id="ARBA00022723"/>
    </source>
</evidence>
<comment type="catalytic activity">
    <reaction evidence="10">
        <text>(sulfur carrier)-H + L-cysteine = (sulfur carrier)-SH + L-alanine</text>
        <dbReference type="Rhea" id="RHEA:43892"/>
        <dbReference type="Rhea" id="RHEA-COMP:14737"/>
        <dbReference type="Rhea" id="RHEA-COMP:14739"/>
        <dbReference type="ChEBI" id="CHEBI:29917"/>
        <dbReference type="ChEBI" id="CHEBI:35235"/>
        <dbReference type="ChEBI" id="CHEBI:57972"/>
        <dbReference type="ChEBI" id="CHEBI:64428"/>
        <dbReference type="EC" id="2.8.1.7"/>
    </reaction>
</comment>
<evidence type="ECO:0000256" key="1">
    <source>
        <dbReference type="ARBA" id="ARBA00001933"/>
    </source>
</evidence>
<dbReference type="NCBIfam" id="NF002806">
    <property type="entry name" value="PRK02948.1"/>
    <property type="match status" value="1"/>
</dbReference>
<evidence type="ECO:0000256" key="11">
    <source>
        <dbReference type="RuleBase" id="RU004504"/>
    </source>
</evidence>
<dbReference type="GO" id="GO:0031071">
    <property type="term" value="F:cysteine desulfurase activity"/>
    <property type="evidence" value="ECO:0007669"/>
    <property type="project" value="UniProtKB-EC"/>
</dbReference>
<dbReference type="PANTHER" id="PTHR11601:SF34">
    <property type="entry name" value="CYSTEINE DESULFURASE"/>
    <property type="match status" value="1"/>
</dbReference>
<dbReference type="OrthoDB" id="9804366at2"/>
<dbReference type="PROSITE" id="PS00595">
    <property type="entry name" value="AA_TRANSFER_CLASS_5"/>
    <property type="match status" value="1"/>
</dbReference>
<dbReference type="EMBL" id="AQRA01000016">
    <property type="protein sequence ID" value="EZH71440.1"/>
    <property type="molecule type" value="Genomic_DNA"/>
</dbReference>
<dbReference type="PANTHER" id="PTHR11601">
    <property type="entry name" value="CYSTEINE DESULFURYLASE FAMILY MEMBER"/>
    <property type="match status" value="1"/>
</dbReference>
<dbReference type="InterPro" id="IPR000192">
    <property type="entry name" value="Aminotrans_V_dom"/>
</dbReference>
<dbReference type="GO" id="GO:0051536">
    <property type="term" value="F:iron-sulfur cluster binding"/>
    <property type="evidence" value="ECO:0007669"/>
    <property type="project" value="UniProtKB-KW"/>
</dbReference>
<dbReference type="Gene3D" id="3.90.1150.10">
    <property type="entry name" value="Aspartate Aminotransferase, domain 1"/>
    <property type="match status" value="1"/>
</dbReference>
<dbReference type="PIRSF" id="PIRSF005572">
    <property type="entry name" value="NifS"/>
    <property type="match status" value="1"/>
</dbReference>